<dbReference type="Proteomes" id="UP000595140">
    <property type="component" value="Unassembled WGS sequence"/>
</dbReference>
<gene>
    <name evidence="1" type="ORF">CCAM_LOCUS15957</name>
</gene>
<proteinExistence type="predicted"/>
<evidence type="ECO:0000313" key="2">
    <source>
        <dbReference type="Proteomes" id="UP000595140"/>
    </source>
</evidence>
<organism evidence="1 2">
    <name type="scientific">Cuscuta campestris</name>
    <dbReference type="NCBI Taxonomy" id="132261"/>
    <lineage>
        <taxon>Eukaryota</taxon>
        <taxon>Viridiplantae</taxon>
        <taxon>Streptophyta</taxon>
        <taxon>Embryophyta</taxon>
        <taxon>Tracheophyta</taxon>
        <taxon>Spermatophyta</taxon>
        <taxon>Magnoliopsida</taxon>
        <taxon>eudicotyledons</taxon>
        <taxon>Gunneridae</taxon>
        <taxon>Pentapetalae</taxon>
        <taxon>asterids</taxon>
        <taxon>lamiids</taxon>
        <taxon>Solanales</taxon>
        <taxon>Convolvulaceae</taxon>
        <taxon>Cuscuteae</taxon>
        <taxon>Cuscuta</taxon>
        <taxon>Cuscuta subgen. Grammica</taxon>
        <taxon>Cuscuta sect. Cleistogrammica</taxon>
    </lineage>
</organism>
<reference evidence="1 2" key="1">
    <citation type="submission" date="2018-04" db="EMBL/GenBank/DDBJ databases">
        <authorList>
            <person name="Vogel A."/>
        </authorList>
    </citation>
    <scope>NUCLEOTIDE SEQUENCE [LARGE SCALE GENOMIC DNA]</scope>
</reference>
<name>A0A484LD23_9ASTE</name>
<keyword evidence="2" id="KW-1185">Reference proteome</keyword>
<sequence length="98" mass="11303">MKYSKTIEEERSSPVYSSKTEAQMFLESIQLIKEIVMPFLELKYDFLDGITVVSPLNPKPHKTIIVLHCIVQTSHQTINGFQVVVKDENTLRCIIELH</sequence>
<dbReference type="AlphaFoldDB" id="A0A484LD23"/>
<dbReference type="EMBL" id="OOIL02001316">
    <property type="protein sequence ID" value="VFQ74181.1"/>
    <property type="molecule type" value="Genomic_DNA"/>
</dbReference>
<accession>A0A484LD23</accession>
<protein>
    <submittedName>
        <fullName evidence="1">Uncharacterized protein</fullName>
    </submittedName>
</protein>
<evidence type="ECO:0000313" key="1">
    <source>
        <dbReference type="EMBL" id="VFQ74181.1"/>
    </source>
</evidence>